<evidence type="ECO:0000313" key="2">
    <source>
        <dbReference type="Proteomes" id="UP000032360"/>
    </source>
</evidence>
<dbReference type="Pfam" id="PF08282">
    <property type="entry name" value="Hydrolase_3"/>
    <property type="match status" value="1"/>
</dbReference>
<dbReference type="EC" id="3.1.3.74" evidence="1"/>
<dbReference type="RefSeq" id="WP_052604698.1">
    <property type="nucleotide sequence ID" value="NZ_JXYS01000023.1"/>
</dbReference>
<dbReference type="GO" id="GO:0000287">
    <property type="term" value="F:magnesium ion binding"/>
    <property type="evidence" value="ECO:0007669"/>
    <property type="project" value="TreeGrafter"/>
</dbReference>
<comment type="caution">
    <text evidence="1">The sequence shown here is derived from an EMBL/GenBank/DDBJ whole genome shotgun (WGS) entry which is preliminary data.</text>
</comment>
<dbReference type="Gene3D" id="3.40.50.1000">
    <property type="entry name" value="HAD superfamily/HAD-like"/>
    <property type="match status" value="1"/>
</dbReference>
<dbReference type="GO" id="GO:0005829">
    <property type="term" value="C:cytosol"/>
    <property type="evidence" value="ECO:0007669"/>
    <property type="project" value="TreeGrafter"/>
</dbReference>
<name>A0A0D8HJR3_9ACTN</name>
<dbReference type="InterPro" id="IPR023214">
    <property type="entry name" value="HAD_sf"/>
</dbReference>
<sequence length="266" mass="28785">MIKLLATDLDGTLLDANGKVSRQNIDAIAAINKMGIPTIAATARSPRSASKISKTAGLGPYAICANGAIVYDLQSKTLLRHDPISQKVSKSIISILRDEFEAVILAGEYVDDFFAEANFFKRPIPDLIIPTTKDLLTKVDQGMTKVIGRVPGKSSEELRDHLAPMLSQFVDVTISGPDWIEFAAHGITKAHGVTIVCEIIGISPSQVAAIGDQRNDLDMLNLVGYPFTLQSAHPDLFSITDRVVPHHDDSGFSQLALEIEKIIAQN</sequence>
<keyword evidence="1" id="KW-0378">Hydrolase</keyword>
<dbReference type="Gene3D" id="3.30.1240.10">
    <property type="match status" value="1"/>
</dbReference>
<dbReference type="PROSITE" id="PS01229">
    <property type="entry name" value="COF_2"/>
    <property type="match status" value="1"/>
</dbReference>
<dbReference type="SUPFAM" id="SSF56784">
    <property type="entry name" value="HAD-like"/>
    <property type="match status" value="1"/>
</dbReference>
<dbReference type="SFLD" id="SFLDG01140">
    <property type="entry name" value="C2.B:_Phosphomannomutase_and_P"/>
    <property type="match status" value="1"/>
</dbReference>
<dbReference type="InterPro" id="IPR036412">
    <property type="entry name" value="HAD-like_sf"/>
</dbReference>
<dbReference type="PANTHER" id="PTHR10000:SF8">
    <property type="entry name" value="HAD SUPERFAMILY HYDROLASE-LIKE, TYPE 3"/>
    <property type="match status" value="1"/>
</dbReference>
<proteinExistence type="predicted"/>
<dbReference type="Proteomes" id="UP000032360">
    <property type="component" value="Unassembled WGS sequence"/>
</dbReference>
<dbReference type="NCBIfam" id="TIGR00099">
    <property type="entry name" value="Cof-subfamily"/>
    <property type="match status" value="1"/>
</dbReference>
<dbReference type="SFLD" id="SFLDS00003">
    <property type="entry name" value="Haloacid_Dehalogenase"/>
    <property type="match status" value="1"/>
</dbReference>
<evidence type="ECO:0000313" key="1">
    <source>
        <dbReference type="EMBL" id="KJF18190.1"/>
    </source>
</evidence>
<dbReference type="EC" id="3.1.3.23" evidence="1"/>
<organism evidence="1 2">
    <name type="scientific">Acidithrix ferrooxidans</name>
    <dbReference type="NCBI Taxonomy" id="1280514"/>
    <lineage>
        <taxon>Bacteria</taxon>
        <taxon>Bacillati</taxon>
        <taxon>Actinomycetota</taxon>
        <taxon>Acidimicrobiia</taxon>
        <taxon>Acidimicrobiales</taxon>
        <taxon>Acidimicrobiaceae</taxon>
        <taxon>Acidithrix</taxon>
    </lineage>
</organism>
<reference evidence="1 2" key="1">
    <citation type="submission" date="2015-01" db="EMBL/GenBank/DDBJ databases">
        <title>Draft genome of the acidophilic iron oxidizer Acidithrix ferrooxidans strain Py-F3.</title>
        <authorList>
            <person name="Poehlein A."/>
            <person name="Eisen S."/>
            <person name="Schloemann M."/>
            <person name="Johnson B.D."/>
            <person name="Daniel R."/>
            <person name="Muehling M."/>
        </authorList>
    </citation>
    <scope>NUCLEOTIDE SEQUENCE [LARGE SCALE GENOMIC DNA]</scope>
    <source>
        <strain evidence="1 2">Py-F3</strain>
    </source>
</reference>
<accession>A0A0D8HJR3</accession>
<dbReference type="OrthoDB" id="3180855at2"/>
<dbReference type="PANTHER" id="PTHR10000">
    <property type="entry name" value="PHOSPHOSERINE PHOSPHATASE"/>
    <property type="match status" value="1"/>
</dbReference>
<dbReference type="EMBL" id="JXYS01000023">
    <property type="protein sequence ID" value="KJF18190.1"/>
    <property type="molecule type" value="Genomic_DNA"/>
</dbReference>
<keyword evidence="2" id="KW-1185">Reference proteome</keyword>
<dbReference type="GO" id="GO:0050308">
    <property type="term" value="F:sugar-phosphatase activity"/>
    <property type="evidence" value="ECO:0007669"/>
    <property type="project" value="UniProtKB-EC"/>
</dbReference>
<dbReference type="NCBIfam" id="TIGR01484">
    <property type="entry name" value="HAD-SF-IIB"/>
    <property type="match status" value="1"/>
</dbReference>
<dbReference type="InterPro" id="IPR000150">
    <property type="entry name" value="Cof"/>
</dbReference>
<gene>
    <name evidence="1" type="primary">yigL</name>
    <name evidence="1" type="ORF">AXFE_09360</name>
</gene>
<dbReference type="InterPro" id="IPR006379">
    <property type="entry name" value="HAD-SF_hydro_IIB"/>
</dbReference>
<protein>
    <submittedName>
        <fullName evidence="1">Pyridoxal phosphate phosphatase YigL</fullName>
        <ecNumber evidence="1">3.1.3.23</ecNumber>
        <ecNumber evidence="1">3.1.3.74</ecNumber>
    </submittedName>
</protein>
<dbReference type="GO" id="GO:0033883">
    <property type="term" value="F:pyridoxal phosphatase activity"/>
    <property type="evidence" value="ECO:0007669"/>
    <property type="project" value="UniProtKB-EC"/>
</dbReference>
<dbReference type="STRING" id="1280514.AXFE_09360"/>
<dbReference type="AlphaFoldDB" id="A0A0D8HJR3"/>